<feature type="region of interest" description="Disordered" evidence="1">
    <location>
        <begin position="1"/>
        <end position="137"/>
    </location>
</feature>
<dbReference type="WBParaSite" id="Minc3s01398g23487">
    <property type="protein sequence ID" value="Minc3s01398g23487"/>
    <property type="gene ID" value="Minc3s01398g23487"/>
</dbReference>
<feature type="compositionally biased region" description="Polar residues" evidence="1">
    <location>
        <begin position="86"/>
        <end position="96"/>
    </location>
</feature>
<name>A0A914MAU5_MELIC</name>
<evidence type="ECO:0000313" key="3">
    <source>
        <dbReference type="Proteomes" id="UP000887563"/>
    </source>
</evidence>
<dbReference type="Pfam" id="PF26022">
    <property type="entry name" value="CC_Liprin_beta"/>
    <property type="match status" value="1"/>
</dbReference>
<evidence type="ECO:0000256" key="1">
    <source>
        <dbReference type="SAM" id="MobiDB-lite"/>
    </source>
</evidence>
<accession>A0A914MAU5</accession>
<feature type="compositionally biased region" description="Low complexity" evidence="1">
    <location>
        <begin position="62"/>
        <end position="85"/>
    </location>
</feature>
<evidence type="ECO:0000313" key="4">
    <source>
        <dbReference type="WBParaSite" id="Minc3s01398g23487"/>
    </source>
</evidence>
<protein>
    <recommendedName>
        <fullName evidence="2">Liprin-beta-1/2 coiled-coil domain-containing protein</fullName>
    </recommendedName>
</protein>
<feature type="domain" description="Liprin-beta-1/2 coiled-coil" evidence="2">
    <location>
        <begin position="243"/>
        <end position="335"/>
    </location>
</feature>
<organism evidence="3 4">
    <name type="scientific">Meloidogyne incognita</name>
    <name type="common">Southern root-knot nematode worm</name>
    <name type="synonym">Oxyuris incognita</name>
    <dbReference type="NCBI Taxonomy" id="6306"/>
    <lineage>
        <taxon>Eukaryota</taxon>
        <taxon>Metazoa</taxon>
        <taxon>Ecdysozoa</taxon>
        <taxon>Nematoda</taxon>
        <taxon>Chromadorea</taxon>
        <taxon>Rhabditida</taxon>
        <taxon>Tylenchina</taxon>
        <taxon>Tylenchomorpha</taxon>
        <taxon>Tylenchoidea</taxon>
        <taxon>Meloidogynidae</taxon>
        <taxon>Meloidogyninae</taxon>
        <taxon>Meloidogyne</taxon>
        <taxon>Meloidogyne incognita group</taxon>
    </lineage>
</organism>
<reference evidence="4" key="1">
    <citation type="submission" date="2022-11" db="UniProtKB">
        <authorList>
            <consortium name="WormBaseParasite"/>
        </authorList>
    </citation>
    <scope>IDENTIFICATION</scope>
</reference>
<keyword evidence="3" id="KW-1185">Reference proteome</keyword>
<dbReference type="InterPro" id="IPR058914">
    <property type="entry name" value="LIPB1/2_CC"/>
</dbReference>
<evidence type="ECO:0000259" key="2">
    <source>
        <dbReference type="Pfam" id="PF26022"/>
    </source>
</evidence>
<dbReference type="AlphaFoldDB" id="A0A914MAU5"/>
<dbReference type="Proteomes" id="UP000887563">
    <property type="component" value="Unplaced"/>
</dbReference>
<feature type="compositionally biased region" description="Polar residues" evidence="1">
    <location>
        <begin position="1"/>
        <end position="13"/>
    </location>
</feature>
<sequence>MSQQPKTTTTNTKGPLLQGGCLSAGFWTGGTAASWRNSAGSTSAISPARQVENSPSPQLALPSEDSSNASSTSAHSSPLASPHPSTDQSLQTTSEFSGDRSERAGGSLPVGQITNFFPSPISSKSVKSNGLPSTTSETAILSNEGDKNLQAFLKAIDQHKLAQPISDQDKQKILAWLKDGETTMNDTTVELLPHPSINEILPSANQKSQSSSHIFQCSNNIQLEQSPSPIAMSCSEFYCDDRERVQHLLASRDSLSLKVAMLTKQVAFQREKIHEMETMLNSRHSDGVNNKQNSNESMEPIAQELANLQHKNLVLEREKLEAERRLRLSNSELEHYVSEQSSLSKTQRTKNCNDTSVNQAELERLQLAIQRLLADNEQKVRYLETLFKKF</sequence>
<feature type="compositionally biased region" description="Polar residues" evidence="1">
    <location>
        <begin position="112"/>
        <end position="137"/>
    </location>
</feature>
<proteinExistence type="predicted"/>
<feature type="compositionally biased region" description="Polar residues" evidence="1">
    <location>
        <begin position="34"/>
        <end position="57"/>
    </location>
</feature>